<evidence type="ECO:0000259" key="1">
    <source>
        <dbReference type="Pfam" id="PF00561"/>
    </source>
</evidence>
<dbReference type="GO" id="GO:0004806">
    <property type="term" value="F:triacylglycerol lipase activity"/>
    <property type="evidence" value="ECO:0007669"/>
    <property type="project" value="TreeGrafter"/>
</dbReference>
<proteinExistence type="predicted"/>
<organism evidence="2 3">
    <name type="scientific">Natrarchaeobius chitinivorans</name>
    <dbReference type="NCBI Taxonomy" id="1679083"/>
    <lineage>
        <taxon>Archaea</taxon>
        <taxon>Methanobacteriati</taxon>
        <taxon>Methanobacteriota</taxon>
        <taxon>Stenosarchaea group</taxon>
        <taxon>Halobacteria</taxon>
        <taxon>Halobacteriales</taxon>
        <taxon>Natrialbaceae</taxon>
        <taxon>Natrarchaeobius</taxon>
    </lineage>
</organism>
<dbReference type="PANTHER" id="PTHR43433">
    <property type="entry name" value="HYDROLASE, ALPHA/BETA FOLD FAMILY PROTEIN"/>
    <property type="match status" value="1"/>
</dbReference>
<dbReference type="PANTHER" id="PTHR43433:SF5">
    <property type="entry name" value="AB HYDROLASE-1 DOMAIN-CONTAINING PROTEIN"/>
    <property type="match status" value="1"/>
</dbReference>
<dbReference type="OrthoDB" id="247398at2157"/>
<gene>
    <name evidence="2" type="ORF">EA472_09995</name>
</gene>
<dbReference type="SUPFAM" id="SSF53474">
    <property type="entry name" value="alpha/beta-Hydrolases"/>
    <property type="match status" value="1"/>
</dbReference>
<feature type="domain" description="AB hydrolase-1" evidence="1">
    <location>
        <begin position="31"/>
        <end position="243"/>
    </location>
</feature>
<dbReference type="InterPro" id="IPR029058">
    <property type="entry name" value="AB_hydrolase_fold"/>
</dbReference>
<dbReference type="GO" id="GO:0046503">
    <property type="term" value="P:glycerolipid catabolic process"/>
    <property type="evidence" value="ECO:0007669"/>
    <property type="project" value="TreeGrafter"/>
</dbReference>
<dbReference type="EMBL" id="REFZ01000005">
    <property type="protein sequence ID" value="RQH00940.1"/>
    <property type="molecule type" value="Genomic_DNA"/>
</dbReference>
<dbReference type="PRINTS" id="PR00111">
    <property type="entry name" value="ABHYDROLASE"/>
</dbReference>
<dbReference type="InterPro" id="IPR000073">
    <property type="entry name" value="AB_hydrolase_1"/>
</dbReference>
<dbReference type="Proteomes" id="UP000281431">
    <property type="component" value="Unassembled WGS sequence"/>
</dbReference>
<evidence type="ECO:0000313" key="2">
    <source>
        <dbReference type="EMBL" id="RQH00940.1"/>
    </source>
</evidence>
<reference evidence="2 3" key="1">
    <citation type="submission" date="2018-10" db="EMBL/GenBank/DDBJ databases">
        <title>Natrarchaeobius chitinivorans gen. nov., sp. nov., and Natrarchaeobius haloalkaliphilus sp. nov., alkaliphilic, chitin-utilizing haloarchaea from hypersaline alkaline lakes.</title>
        <authorList>
            <person name="Sorokin D.Y."/>
            <person name="Elcheninov A.G."/>
            <person name="Kostrikina N.A."/>
            <person name="Bale N.J."/>
            <person name="Sinninghe Damste J.S."/>
            <person name="Khijniak T.V."/>
            <person name="Kublanov I.V."/>
            <person name="Toshchakov S.V."/>
        </authorList>
    </citation>
    <scope>NUCLEOTIDE SEQUENCE [LARGE SCALE GENOMIC DNA]</scope>
    <source>
        <strain evidence="2 3">AArcht7</strain>
    </source>
</reference>
<keyword evidence="3" id="KW-1185">Reference proteome</keyword>
<protein>
    <submittedName>
        <fullName evidence="2">Alpha/beta fold hydrolase</fullName>
    </submittedName>
</protein>
<accession>A0A3N6PIY4</accession>
<dbReference type="InterPro" id="IPR050471">
    <property type="entry name" value="AB_hydrolase"/>
</dbReference>
<comment type="caution">
    <text evidence="2">The sequence shown here is derived from an EMBL/GenBank/DDBJ whole genome shotgun (WGS) entry which is preliminary data.</text>
</comment>
<dbReference type="Pfam" id="PF00561">
    <property type="entry name" value="Abhydrolase_1"/>
    <property type="match status" value="1"/>
</dbReference>
<name>A0A3N6PIY4_NATCH</name>
<evidence type="ECO:0000313" key="3">
    <source>
        <dbReference type="Proteomes" id="UP000281431"/>
    </source>
</evidence>
<dbReference type="Gene3D" id="3.40.50.1820">
    <property type="entry name" value="alpha/beta hydrolase"/>
    <property type="match status" value="1"/>
</dbReference>
<sequence>MPTATNGDVSLYYERDGDPDAESIVFVPEAGLGGWLWGWQHAGLAGPFETVVWDLRGTGRSDAPPGPYALEDLVADLEAVLSDCEIRNAHLVGCGLGGAVALGVARATNRVETLTLLATAARGDEYDLESLFAPPDDREALRRSLETALSGDFREAQPDVVSGIVDWRADGDADRNGWEAQVAALEDFDATDWLLEVTRPTLVFHGTDDELVPPAAGRDLADGLPRGEFVPLEGAGHLALVERSRTVNDRIAGLFEERTDGNRTGR</sequence>
<keyword evidence="2" id="KW-0378">Hydrolase</keyword>
<dbReference type="AlphaFoldDB" id="A0A3N6PIY4"/>